<feature type="region of interest" description="Disordered" evidence="1">
    <location>
        <begin position="1"/>
        <end position="69"/>
    </location>
</feature>
<proteinExistence type="predicted"/>
<dbReference type="Proteomes" id="UP000596311">
    <property type="component" value="Chromosome"/>
</dbReference>
<accession>A0ABX7EAH9</accession>
<evidence type="ECO:0000313" key="3">
    <source>
        <dbReference type="Proteomes" id="UP000596311"/>
    </source>
</evidence>
<feature type="region of interest" description="Disordered" evidence="1">
    <location>
        <begin position="104"/>
        <end position="128"/>
    </location>
</feature>
<sequence length="128" mass="12541">MDDGTDEYGPPHPGGLAGHEAGPPGDTPGPLSDTPGPPGEAAGAPADEVPAPAGPAPLRLVREETGEPQVDAALGRLGDVDHLATDGHLTVYEDVHQGLRAALDALDAPPGPSAPPPAGPDGSAGRAH</sequence>
<dbReference type="EMBL" id="CP049945">
    <property type="protein sequence ID" value="QRF01540.1"/>
    <property type="molecule type" value="Genomic_DNA"/>
</dbReference>
<keyword evidence="3" id="KW-1185">Reference proteome</keyword>
<dbReference type="RefSeq" id="WP_203214000.1">
    <property type="nucleotide sequence ID" value="NZ_CP049945.1"/>
</dbReference>
<feature type="compositionally biased region" description="Low complexity" evidence="1">
    <location>
        <begin position="39"/>
        <end position="51"/>
    </location>
</feature>
<protein>
    <submittedName>
        <fullName evidence="2">Uncharacterized protein</fullName>
    </submittedName>
</protein>
<organism evidence="2 3">
    <name type="scientific">Streptomyces koyangensis</name>
    <dbReference type="NCBI Taxonomy" id="188770"/>
    <lineage>
        <taxon>Bacteria</taxon>
        <taxon>Bacillati</taxon>
        <taxon>Actinomycetota</taxon>
        <taxon>Actinomycetes</taxon>
        <taxon>Kitasatosporales</taxon>
        <taxon>Streptomycetaceae</taxon>
        <taxon>Streptomyces</taxon>
        <taxon>Streptomyces aurantiacus group</taxon>
    </lineage>
</organism>
<feature type="compositionally biased region" description="Pro residues" evidence="1">
    <location>
        <begin position="109"/>
        <end position="119"/>
    </location>
</feature>
<evidence type="ECO:0000256" key="1">
    <source>
        <dbReference type="SAM" id="MobiDB-lite"/>
    </source>
</evidence>
<evidence type="ECO:0000313" key="2">
    <source>
        <dbReference type="EMBL" id="QRF01540.1"/>
    </source>
</evidence>
<name>A0ABX7EAH9_9ACTN</name>
<reference evidence="2 3" key="1">
    <citation type="submission" date="2020-03" db="EMBL/GenBank/DDBJ databases">
        <title>Genome mining and metabolic profiling illuminate the polycyclic tetramate macrolactams from Streptomyces koyangensis SCSIO 5802.</title>
        <authorList>
            <person name="Ding W."/>
        </authorList>
    </citation>
    <scope>NUCLEOTIDE SEQUENCE [LARGE SCALE GENOMIC DNA]</scope>
    <source>
        <strain evidence="2 3">SCSIO 5802</strain>
    </source>
</reference>
<gene>
    <name evidence="2" type="ORF">G9U55_04545</name>
</gene>